<dbReference type="SUPFAM" id="SSF52540">
    <property type="entry name" value="P-loop containing nucleoside triphosphate hydrolases"/>
    <property type="match status" value="1"/>
</dbReference>
<sequence length="167" mass="19739">MIRIAIIGSGGSGKSTLARKMGDKLNLEVWHLDRLLWKPNWQLTTREEQREIQNELIAKDKWIIDGNYTRTLDIRLNAADTILFLDISKVICVTRVVKRMIKFRNSTRPDMNEGCNEKIDLRFIKWVWKFPKTQRPYILTKLEQLSTNKEIIVLKSPKEIQRFLDNL</sequence>
<evidence type="ECO:0000313" key="1">
    <source>
        <dbReference type="EMBL" id="MBE4909849.1"/>
    </source>
</evidence>
<dbReference type="PANTHER" id="PTHR37816:SF3">
    <property type="entry name" value="MODULATES DNA TOPOLOGY"/>
    <property type="match status" value="1"/>
</dbReference>
<dbReference type="NCBIfam" id="NF005994">
    <property type="entry name" value="PRK08118.1"/>
    <property type="match status" value="1"/>
</dbReference>
<reference evidence="1 2" key="1">
    <citation type="submission" date="2020-10" db="EMBL/GenBank/DDBJ databases">
        <title>Bacillus sp. HD4P25, an endophyte from a halophyte.</title>
        <authorList>
            <person name="Sun J.-Q."/>
        </authorList>
    </citation>
    <scope>NUCLEOTIDE SEQUENCE [LARGE SCALE GENOMIC DNA]</scope>
    <source>
        <strain evidence="1 2">YIM 93174</strain>
    </source>
</reference>
<keyword evidence="2" id="KW-1185">Reference proteome</keyword>
<dbReference type="InterPro" id="IPR052922">
    <property type="entry name" value="Cytidylate_Kinase-2"/>
</dbReference>
<comment type="caution">
    <text evidence="1">The sequence shown here is derived from an EMBL/GenBank/DDBJ whole genome shotgun (WGS) entry which is preliminary data.</text>
</comment>
<dbReference type="Gene3D" id="3.40.50.300">
    <property type="entry name" value="P-loop containing nucleotide triphosphate hydrolases"/>
    <property type="match status" value="1"/>
</dbReference>
<protein>
    <submittedName>
        <fullName evidence="1">DNA topology modulation protein</fullName>
    </submittedName>
</protein>
<evidence type="ECO:0000313" key="2">
    <source>
        <dbReference type="Proteomes" id="UP001516662"/>
    </source>
</evidence>
<gene>
    <name evidence="1" type="ORF">IMZ08_17580</name>
</gene>
<accession>A0ABR9QN28</accession>
<dbReference type="PANTHER" id="PTHR37816">
    <property type="entry name" value="YALI0E33011P"/>
    <property type="match status" value="1"/>
</dbReference>
<dbReference type="Proteomes" id="UP001516662">
    <property type="component" value="Unassembled WGS sequence"/>
</dbReference>
<proteinExistence type="predicted"/>
<name>A0ABR9QN28_9BACI</name>
<dbReference type="EMBL" id="JADCLJ010000024">
    <property type="protein sequence ID" value="MBE4909849.1"/>
    <property type="molecule type" value="Genomic_DNA"/>
</dbReference>
<organism evidence="1 2">
    <name type="scientific">Litchfieldia luteola</name>
    <dbReference type="NCBI Taxonomy" id="682179"/>
    <lineage>
        <taxon>Bacteria</taxon>
        <taxon>Bacillati</taxon>
        <taxon>Bacillota</taxon>
        <taxon>Bacilli</taxon>
        <taxon>Bacillales</taxon>
        <taxon>Bacillaceae</taxon>
        <taxon>Litchfieldia</taxon>
    </lineage>
</organism>
<dbReference type="RefSeq" id="WP_193538885.1">
    <property type="nucleotide sequence ID" value="NZ_JADCLJ010000024.1"/>
</dbReference>
<dbReference type="InterPro" id="IPR027417">
    <property type="entry name" value="P-loop_NTPase"/>
</dbReference>